<reference evidence="3" key="2">
    <citation type="submission" date="2025-08" db="UniProtKB">
        <authorList>
            <consortium name="Ensembl"/>
        </authorList>
    </citation>
    <scope>IDENTIFICATION</scope>
</reference>
<protein>
    <submittedName>
        <fullName evidence="3">Homologous recombination factor with OB-fold</fullName>
    </submittedName>
</protein>
<feature type="compositionally biased region" description="Polar residues" evidence="1">
    <location>
        <begin position="374"/>
        <end position="384"/>
    </location>
</feature>
<organism evidence="3 4">
    <name type="scientific">Nomascus leucogenys</name>
    <name type="common">Northern white-cheeked gibbon</name>
    <name type="synonym">Hylobates leucogenys</name>
    <dbReference type="NCBI Taxonomy" id="61853"/>
    <lineage>
        <taxon>Eukaryota</taxon>
        <taxon>Metazoa</taxon>
        <taxon>Chordata</taxon>
        <taxon>Craniata</taxon>
        <taxon>Vertebrata</taxon>
        <taxon>Euteleostomi</taxon>
        <taxon>Mammalia</taxon>
        <taxon>Eutheria</taxon>
        <taxon>Euarchontoglires</taxon>
        <taxon>Primates</taxon>
        <taxon>Haplorrhini</taxon>
        <taxon>Catarrhini</taxon>
        <taxon>Hylobatidae</taxon>
        <taxon>Nomascus</taxon>
    </lineage>
</organism>
<feature type="region of interest" description="Disordered" evidence="1">
    <location>
        <begin position="304"/>
        <end position="351"/>
    </location>
</feature>
<dbReference type="InterPro" id="IPR058570">
    <property type="entry name" value="HROB_OB"/>
</dbReference>
<evidence type="ECO:0000313" key="3">
    <source>
        <dbReference type="Ensembl" id="ENSNLEP00000006696.2"/>
    </source>
</evidence>
<dbReference type="InterPro" id="IPR028045">
    <property type="entry name" value="HROB"/>
</dbReference>
<dbReference type="EMBL" id="ADFV01061763">
    <property type="status" value="NOT_ANNOTATED_CDS"/>
    <property type="molecule type" value="Genomic_DNA"/>
</dbReference>
<dbReference type="PANTHER" id="PTHR14523">
    <property type="entry name" value="UNCHARACTERIZED PROTEIN C17ORF53 HOMOLOG"/>
    <property type="match status" value="1"/>
</dbReference>
<dbReference type="eggNOG" id="ENOG502QV5E">
    <property type="taxonomic scope" value="Eukaryota"/>
</dbReference>
<feature type="domain" description="Homologous recombination OB-fold protein OB-fold" evidence="2">
    <location>
        <begin position="487"/>
        <end position="570"/>
    </location>
</feature>
<reference evidence="3 4" key="1">
    <citation type="submission" date="2012-10" db="EMBL/GenBank/DDBJ databases">
        <authorList>
            <consortium name="Gibbon Genome Sequencing Consortium"/>
        </authorList>
    </citation>
    <scope>NUCLEOTIDE SEQUENCE [LARGE SCALE GENOMIC DNA]</scope>
</reference>
<feature type="compositionally biased region" description="Low complexity" evidence="1">
    <location>
        <begin position="317"/>
        <end position="330"/>
    </location>
</feature>
<dbReference type="Pfam" id="PF15072">
    <property type="entry name" value="HROB"/>
    <property type="match status" value="1"/>
</dbReference>
<dbReference type="GO" id="GO:0007292">
    <property type="term" value="P:female gamete generation"/>
    <property type="evidence" value="ECO:0007669"/>
    <property type="project" value="Ensembl"/>
</dbReference>
<dbReference type="InParanoid" id="G1R0H5"/>
<dbReference type="GeneTree" id="ENSGT00400000022305"/>
<name>G1R0H5_NOMLE</name>
<gene>
    <name evidence="3" type="primary">HROB</name>
</gene>
<proteinExistence type="predicted"/>
<dbReference type="EMBL" id="ADFV01061765">
    <property type="status" value="NOT_ANNOTATED_CDS"/>
    <property type="molecule type" value="Genomic_DNA"/>
</dbReference>
<dbReference type="GO" id="GO:0048232">
    <property type="term" value="P:male gamete generation"/>
    <property type="evidence" value="ECO:0007669"/>
    <property type="project" value="Ensembl"/>
</dbReference>
<evidence type="ECO:0000259" key="2">
    <source>
        <dbReference type="Pfam" id="PF15072"/>
    </source>
</evidence>
<dbReference type="EMBL" id="ADFV01061764">
    <property type="status" value="NOT_ANNOTATED_CDS"/>
    <property type="molecule type" value="Genomic_DNA"/>
</dbReference>
<dbReference type="PANTHER" id="PTHR14523:SF1">
    <property type="entry name" value="HOMOLOGOUS RECOMBINATION OB-FOLD PROTEIN"/>
    <property type="match status" value="1"/>
</dbReference>
<dbReference type="Ensembl" id="ENSNLET00000007033.3">
    <property type="protein sequence ID" value="ENSNLEP00000006696.2"/>
    <property type="gene ID" value="ENSNLEG00000005525.3"/>
</dbReference>
<dbReference type="FunCoup" id="G1R0H5">
    <property type="interactions" value="219"/>
</dbReference>
<dbReference type="GO" id="GO:0000725">
    <property type="term" value="P:recombinational repair"/>
    <property type="evidence" value="ECO:0007669"/>
    <property type="project" value="InterPro"/>
</dbReference>
<evidence type="ECO:0000256" key="1">
    <source>
        <dbReference type="SAM" id="MobiDB-lite"/>
    </source>
</evidence>
<dbReference type="GO" id="GO:0003697">
    <property type="term" value="F:single-stranded DNA binding"/>
    <property type="evidence" value="ECO:0007669"/>
    <property type="project" value="Ensembl"/>
</dbReference>
<dbReference type="Proteomes" id="UP000001073">
    <property type="component" value="Chromosome 19"/>
</dbReference>
<accession>G1R0H5</accession>
<reference evidence="3" key="3">
    <citation type="submission" date="2025-09" db="UniProtKB">
        <authorList>
            <consortium name="Ensembl"/>
        </authorList>
    </citation>
    <scope>IDENTIFICATION</scope>
</reference>
<evidence type="ECO:0000313" key="4">
    <source>
        <dbReference type="Proteomes" id="UP000001073"/>
    </source>
</evidence>
<dbReference type="GO" id="GO:0090734">
    <property type="term" value="C:site of DNA damage"/>
    <property type="evidence" value="ECO:0007669"/>
    <property type="project" value="Ensembl"/>
</dbReference>
<dbReference type="GO" id="GO:0036297">
    <property type="term" value="P:interstrand cross-link repair"/>
    <property type="evidence" value="ECO:0007669"/>
    <property type="project" value="Ensembl"/>
</dbReference>
<keyword evidence="4" id="KW-1185">Reference proteome</keyword>
<sequence>MSHHACSLQKLFAVEEEFEDEDFLSAVEDAENQFAGSLPVNAGRLRPVSSRAQETVQAQSSRLLLLHPTAPSEALGLPDLDLCLPTSSMPSADSCPSRIGTAPLRPVSTSSSWIGNQQRRVTVTEGLREPARPQSSALHPLLTFETQQQQVGGFEGPDQDDFDKVLASMELEEPGMDSEATPILPAQQREGSVLAKKARVVDLSGSCQKGPVPATHKAGIMSAQDESLDPVIQCRTPRPPLRPGAAGHLPVPTALTVLTQQSHWEVCPQRSPVQALQPLQAARGTIQSSPQNCFSCQPFQSPSSWLSGKAHLPRPRTPNSSRSTPSSTSSGLFPRIPLQPQAPVSSIGSPVGTPKALQTPIVTNHLVQLVTAASRTPQQPTHPSTRAKTRRFPGPAGILPHQQSGRSLEDIMVSTPQTPTHGALAKFQTEIVASSQASVEEDFGRGPWLTMKSALGLDERDPSCFLCTYSIVMVLRKQAALKQLPRNKVPNMAVMIKSLTRSTMDASVVFKDPTGEMQGTVHRLLLETRQNELKAGSVLLLKQIGVFSPSLRNHYLNVTPNNLVHIYSPDSGDGSFLKPSQPFPKDSGSFQHDVAAKPEEGFRTAQNLVAEASPEEELPEADDLDGLLSELPEDFFCGTSS</sequence>
<dbReference type="AlphaFoldDB" id="G1R0H5"/>
<feature type="region of interest" description="Disordered" evidence="1">
    <location>
        <begin position="374"/>
        <end position="393"/>
    </location>
</feature>
<dbReference type="GO" id="GO:0000731">
    <property type="term" value="P:DNA synthesis involved in DNA repair"/>
    <property type="evidence" value="ECO:0007669"/>
    <property type="project" value="Ensembl"/>
</dbReference>
<dbReference type="HOGENOM" id="CLU_028006_0_0_1"/>
<dbReference type="OMA" id="FFCGTSN"/>